<evidence type="ECO:0000313" key="2">
    <source>
        <dbReference type="EMBL" id="KAF3577327.1"/>
    </source>
</evidence>
<protein>
    <submittedName>
        <fullName evidence="2">Uncharacterized protein</fullName>
    </submittedName>
</protein>
<dbReference type="Proteomes" id="UP000266723">
    <property type="component" value="Unassembled WGS sequence"/>
</dbReference>
<feature type="compositionally biased region" description="Acidic residues" evidence="1">
    <location>
        <begin position="141"/>
        <end position="153"/>
    </location>
</feature>
<proteinExistence type="predicted"/>
<dbReference type="EMBL" id="QGKV02000649">
    <property type="protein sequence ID" value="KAF3577327.1"/>
    <property type="molecule type" value="Genomic_DNA"/>
</dbReference>
<feature type="region of interest" description="Disordered" evidence="1">
    <location>
        <begin position="106"/>
        <end position="153"/>
    </location>
</feature>
<evidence type="ECO:0000256" key="1">
    <source>
        <dbReference type="SAM" id="MobiDB-lite"/>
    </source>
</evidence>
<name>A0ABQ7DH51_BRACR</name>
<feature type="compositionally biased region" description="Basic residues" evidence="1">
    <location>
        <begin position="114"/>
        <end position="124"/>
    </location>
</feature>
<keyword evidence="3" id="KW-1185">Reference proteome</keyword>
<organism evidence="2 3">
    <name type="scientific">Brassica cretica</name>
    <name type="common">Mustard</name>
    <dbReference type="NCBI Taxonomy" id="69181"/>
    <lineage>
        <taxon>Eukaryota</taxon>
        <taxon>Viridiplantae</taxon>
        <taxon>Streptophyta</taxon>
        <taxon>Embryophyta</taxon>
        <taxon>Tracheophyta</taxon>
        <taxon>Spermatophyta</taxon>
        <taxon>Magnoliopsida</taxon>
        <taxon>eudicotyledons</taxon>
        <taxon>Gunneridae</taxon>
        <taxon>Pentapetalae</taxon>
        <taxon>rosids</taxon>
        <taxon>malvids</taxon>
        <taxon>Brassicales</taxon>
        <taxon>Brassicaceae</taxon>
        <taxon>Brassiceae</taxon>
        <taxon>Brassica</taxon>
    </lineage>
</organism>
<gene>
    <name evidence="2" type="ORF">DY000_02030451</name>
</gene>
<reference evidence="2 3" key="1">
    <citation type="journal article" date="2020" name="BMC Genomics">
        <title>Intraspecific diversification of the crop wild relative Brassica cretica Lam. using demographic model selection.</title>
        <authorList>
            <person name="Kioukis A."/>
            <person name="Michalopoulou V.A."/>
            <person name="Briers L."/>
            <person name="Pirintsos S."/>
            <person name="Studholme D.J."/>
            <person name="Pavlidis P."/>
            <person name="Sarris P.F."/>
        </authorList>
    </citation>
    <scope>NUCLEOTIDE SEQUENCE [LARGE SCALE GENOMIC DNA]</scope>
    <source>
        <strain evidence="3">cv. PFS-1207/04</strain>
    </source>
</reference>
<accession>A0ABQ7DH51</accession>
<comment type="caution">
    <text evidence="2">The sequence shown here is derived from an EMBL/GenBank/DDBJ whole genome shotgun (WGS) entry which is preliminary data.</text>
</comment>
<sequence length="153" mass="16766">MLAGEAWLGETWLLVEMWLGSESGLMFIWSESGIAVVVLQVRTAVKRVVEMAMKEVAVVTIIMDRTASESSPLRRLKCGRGGEDDILLVGLEKDISAVDSSSAKLQMKTEKNAMKKRASKKTKIVRAMEESSEQGGREADGGVDDDDRDDVAF</sequence>
<evidence type="ECO:0000313" key="3">
    <source>
        <dbReference type="Proteomes" id="UP000266723"/>
    </source>
</evidence>